<dbReference type="GO" id="GO:0016324">
    <property type="term" value="C:apical plasma membrane"/>
    <property type="evidence" value="ECO:0007669"/>
    <property type="project" value="TreeGrafter"/>
</dbReference>
<dbReference type="SMART" id="SM00228">
    <property type="entry name" value="PDZ"/>
    <property type="match status" value="1"/>
</dbReference>
<evidence type="ECO:0000256" key="1">
    <source>
        <dbReference type="ARBA" id="ARBA00022737"/>
    </source>
</evidence>
<dbReference type="CDD" id="cd06768">
    <property type="entry name" value="PDZ_NHERF-like"/>
    <property type="match status" value="1"/>
</dbReference>
<dbReference type="AlphaFoldDB" id="A0A663LYJ5"/>
<feature type="domain" description="PDZ" evidence="3">
    <location>
        <begin position="76"/>
        <end position="138"/>
    </location>
</feature>
<feature type="compositionally biased region" description="Polar residues" evidence="2">
    <location>
        <begin position="30"/>
        <end position="43"/>
    </location>
</feature>
<dbReference type="PROSITE" id="PS50106">
    <property type="entry name" value="PDZ"/>
    <property type="match status" value="1"/>
</dbReference>
<evidence type="ECO:0000313" key="5">
    <source>
        <dbReference type="Proteomes" id="UP000472269"/>
    </source>
</evidence>
<dbReference type="GO" id="GO:0072659">
    <property type="term" value="P:protein localization to plasma membrane"/>
    <property type="evidence" value="ECO:0007669"/>
    <property type="project" value="TreeGrafter"/>
</dbReference>
<feature type="region of interest" description="Disordered" evidence="2">
    <location>
        <begin position="1"/>
        <end position="66"/>
    </location>
</feature>
<dbReference type="InterPro" id="IPR001478">
    <property type="entry name" value="PDZ"/>
</dbReference>
<evidence type="ECO:0000259" key="3">
    <source>
        <dbReference type="PROSITE" id="PS50106"/>
    </source>
</evidence>
<dbReference type="GO" id="GO:0043495">
    <property type="term" value="F:protein-membrane adaptor activity"/>
    <property type="evidence" value="ECO:0007669"/>
    <property type="project" value="TreeGrafter"/>
</dbReference>
<dbReference type="InterPro" id="IPR036034">
    <property type="entry name" value="PDZ_sf"/>
</dbReference>
<accession>A0A663LYJ5</accession>
<dbReference type="OMA" id="NEELDCQ"/>
<keyword evidence="5" id="KW-1185">Reference proteome</keyword>
<reference evidence="4" key="2">
    <citation type="submission" date="2025-09" db="UniProtKB">
        <authorList>
            <consortium name="Ensembl"/>
        </authorList>
    </citation>
    <scope>IDENTIFICATION</scope>
</reference>
<dbReference type="Proteomes" id="UP000472269">
    <property type="component" value="Unplaced"/>
</dbReference>
<evidence type="ECO:0000313" key="4">
    <source>
        <dbReference type="Ensembl" id="ENSACUP00000004810.1"/>
    </source>
</evidence>
<keyword evidence="1" id="KW-0677">Repeat</keyword>
<sequence>MDSANPPHPAWQAQPADERALSAGERGVCSQPTASCTDLSSPSAGKFEFNPKDGIDNPALSLTEDMDGEGVGEPRFYLLSKSNTETFGFCLHEELGCQGHVIRQVELGGLAQRRGLQDGDRLLQVNGHFVDHMDHRRVSWEVRLATGFCSRRMTAAQGPQVRGLRGAVCTRARRV</sequence>
<dbReference type="GO" id="GO:0005102">
    <property type="term" value="F:signaling receptor binding"/>
    <property type="evidence" value="ECO:0007669"/>
    <property type="project" value="TreeGrafter"/>
</dbReference>
<dbReference type="Gene3D" id="2.30.42.10">
    <property type="match status" value="1"/>
</dbReference>
<dbReference type="PANTHER" id="PTHR14191:SF20">
    <property type="entry name" value="NA(+)_H(+) EXCHANGE REGULATORY COFACTOR NHE-RF4"/>
    <property type="match status" value="1"/>
</dbReference>
<protein>
    <recommendedName>
        <fullName evidence="3">PDZ domain-containing protein</fullName>
    </recommendedName>
</protein>
<evidence type="ECO:0000256" key="2">
    <source>
        <dbReference type="SAM" id="MobiDB-lite"/>
    </source>
</evidence>
<dbReference type="InterPro" id="IPR051067">
    <property type="entry name" value="NHER"/>
</dbReference>
<proteinExistence type="predicted"/>
<dbReference type="Pfam" id="PF00595">
    <property type="entry name" value="PDZ"/>
    <property type="match status" value="1"/>
</dbReference>
<reference evidence="4" key="1">
    <citation type="submission" date="2025-08" db="UniProtKB">
        <authorList>
            <consortium name="Ensembl"/>
        </authorList>
    </citation>
    <scope>IDENTIFICATION</scope>
</reference>
<name>A0A663LYJ5_ATHCN</name>
<dbReference type="PANTHER" id="PTHR14191">
    <property type="entry name" value="PDZ DOMAIN CONTAINING PROTEIN"/>
    <property type="match status" value="1"/>
</dbReference>
<dbReference type="Ensembl" id="ENSACUT00000005130.1">
    <property type="protein sequence ID" value="ENSACUP00000004810.1"/>
    <property type="gene ID" value="ENSACUG00000003268.1"/>
</dbReference>
<organism evidence="4 5">
    <name type="scientific">Athene cunicularia</name>
    <name type="common">Burrowing owl</name>
    <name type="synonym">Speotyto cunicularia</name>
    <dbReference type="NCBI Taxonomy" id="194338"/>
    <lineage>
        <taxon>Eukaryota</taxon>
        <taxon>Metazoa</taxon>
        <taxon>Chordata</taxon>
        <taxon>Craniata</taxon>
        <taxon>Vertebrata</taxon>
        <taxon>Euteleostomi</taxon>
        <taxon>Archelosauria</taxon>
        <taxon>Archosauria</taxon>
        <taxon>Dinosauria</taxon>
        <taxon>Saurischia</taxon>
        <taxon>Theropoda</taxon>
        <taxon>Coelurosauria</taxon>
        <taxon>Aves</taxon>
        <taxon>Neognathae</taxon>
        <taxon>Neoaves</taxon>
        <taxon>Telluraves</taxon>
        <taxon>Strigiformes</taxon>
        <taxon>Strigidae</taxon>
        <taxon>Athene</taxon>
    </lineage>
</organism>
<dbReference type="SUPFAM" id="SSF50156">
    <property type="entry name" value="PDZ domain-like"/>
    <property type="match status" value="1"/>
</dbReference>